<evidence type="ECO:0008006" key="3">
    <source>
        <dbReference type="Google" id="ProtNLM"/>
    </source>
</evidence>
<dbReference type="EMBL" id="JAKRKC020000002">
    <property type="protein sequence ID" value="MCK2219764.1"/>
    <property type="molecule type" value="Genomic_DNA"/>
</dbReference>
<reference evidence="1 2" key="1">
    <citation type="submission" date="2022-04" db="EMBL/GenBank/DDBJ databases">
        <title>Genome draft of Actinomadura sp. ATCC 31491.</title>
        <authorList>
            <person name="Shi X."/>
            <person name="Du Y."/>
        </authorList>
    </citation>
    <scope>NUCLEOTIDE SEQUENCE [LARGE SCALE GENOMIC DNA]</scope>
    <source>
        <strain evidence="1 2">ATCC 31491</strain>
    </source>
</reference>
<organism evidence="1 2">
    <name type="scientific">Actinomadura luzonensis</name>
    <dbReference type="NCBI Taxonomy" id="2805427"/>
    <lineage>
        <taxon>Bacteria</taxon>
        <taxon>Bacillati</taxon>
        <taxon>Actinomycetota</taxon>
        <taxon>Actinomycetes</taxon>
        <taxon>Streptosporangiales</taxon>
        <taxon>Thermomonosporaceae</taxon>
        <taxon>Actinomadura</taxon>
    </lineage>
</organism>
<dbReference type="Proteomes" id="UP001317259">
    <property type="component" value="Unassembled WGS sequence"/>
</dbReference>
<evidence type="ECO:0000313" key="1">
    <source>
        <dbReference type="EMBL" id="MCK2219764.1"/>
    </source>
</evidence>
<proteinExistence type="predicted"/>
<protein>
    <recommendedName>
        <fullName evidence="3">N-acetyltransferase</fullName>
    </recommendedName>
</protein>
<name>A0ABT0G5H5_9ACTN</name>
<comment type="caution">
    <text evidence="1">The sequence shown here is derived from an EMBL/GenBank/DDBJ whole genome shotgun (WGS) entry which is preliminary data.</text>
</comment>
<dbReference type="RefSeq" id="WP_242375287.1">
    <property type="nucleotide sequence ID" value="NZ_JAKRKC020000002.1"/>
</dbReference>
<keyword evidence="2" id="KW-1185">Reference proteome</keyword>
<evidence type="ECO:0000313" key="2">
    <source>
        <dbReference type="Proteomes" id="UP001317259"/>
    </source>
</evidence>
<sequence>MTVLSFPNRAAVRPAAAEDAMHFVTIEPVTADDPEHYTSIWDTPPRLHIAEHRPGWPVVSHGTEGWIALAEMPGYARRVAARVGAEYVEPVDALAVELLGVSA</sequence>
<gene>
    <name evidence="1" type="ORF">MF672_039105</name>
</gene>
<accession>A0ABT0G5H5</accession>